<dbReference type="Proteomes" id="UP000230605">
    <property type="component" value="Chromosome 4"/>
</dbReference>
<name>A0A2G5HKP7_CERBT</name>
<proteinExistence type="predicted"/>
<comment type="caution">
    <text evidence="1">The sequence shown here is derived from an EMBL/GenBank/DDBJ whole genome shotgun (WGS) entry which is preliminary data.</text>
</comment>
<sequence length="98" mass="11270">MLLQFEMLFTPIFHRTRTCNAVQGFQVDSELESSSVVPAFQAGSEEAFDLLLTRGGCSRRSCSFLPERAAHTPCKIRPCRCPLKKRRIRLKHYPSRQQ</sequence>
<dbReference type="AlphaFoldDB" id="A0A2G5HKP7"/>
<accession>A0A2G5HKP7</accession>
<protein>
    <submittedName>
        <fullName evidence="1">Uncharacterized protein</fullName>
    </submittedName>
</protein>
<reference evidence="1 2" key="1">
    <citation type="submission" date="2015-10" db="EMBL/GenBank/DDBJ databases">
        <title>The cercosporin biosynthetic gene cluster was horizontally transferred to several fungal lineages and shown to be expanded in Cercospora beticola based on microsynteny with recipient genomes.</title>
        <authorList>
            <person name="De Jonge R."/>
            <person name="Ebert M.K."/>
            <person name="Suttle J.C."/>
            <person name="Jurick Ii W.M."/>
            <person name="Secor G.A."/>
            <person name="Thomma B.P."/>
            <person name="Van De Peer Y."/>
            <person name="Bolton M.D."/>
        </authorList>
    </citation>
    <scope>NUCLEOTIDE SEQUENCE [LARGE SCALE GENOMIC DNA]</scope>
    <source>
        <strain evidence="1 2">09-40</strain>
    </source>
</reference>
<dbReference type="EMBL" id="LKMD01000105">
    <property type="protein sequence ID" value="PIA92782.1"/>
    <property type="molecule type" value="Genomic_DNA"/>
</dbReference>
<organism evidence="1 2">
    <name type="scientific">Cercospora beticola</name>
    <name type="common">Sugarbeet leaf spot fungus</name>
    <dbReference type="NCBI Taxonomy" id="122368"/>
    <lineage>
        <taxon>Eukaryota</taxon>
        <taxon>Fungi</taxon>
        <taxon>Dikarya</taxon>
        <taxon>Ascomycota</taxon>
        <taxon>Pezizomycotina</taxon>
        <taxon>Dothideomycetes</taxon>
        <taxon>Dothideomycetidae</taxon>
        <taxon>Mycosphaerellales</taxon>
        <taxon>Mycosphaerellaceae</taxon>
        <taxon>Cercospora</taxon>
    </lineage>
</organism>
<evidence type="ECO:0000313" key="1">
    <source>
        <dbReference type="EMBL" id="PIA92782.1"/>
    </source>
</evidence>
<gene>
    <name evidence="1" type="ORF">CB0940_04614</name>
</gene>
<evidence type="ECO:0000313" key="2">
    <source>
        <dbReference type="Proteomes" id="UP000230605"/>
    </source>
</evidence>